<evidence type="ECO:0008006" key="3">
    <source>
        <dbReference type="Google" id="ProtNLM"/>
    </source>
</evidence>
<proteinExistence type="predicted"/>
<dbReference type="EMBL" id="CM018032">
    <property type="protein sequence ID" value="KAA8546888.1"/>
    <property type="molecule type" value="Genomic_DNA"/>
</dbReference>
<sequence>MGSINAHFGYDFRIPNRNTHVRDETIRKHRIWNIGGRNPPIGNLPRNPLVENLPRITNHRRAHENFGNLEEKDFPPEDVGDYCRHHGPQDGRHGGDHQYPRHVFDEIDDVTGKVKVEAPSFDSQLDPNTFLDWLADIEDYFEWYNMTGVQRIRFTKMKLVGSAKRYWQFVQRNLEHLGRDPIFTWGKFEDLTMRCDVVEESWITVASFIDGLHFEIKRAVNLHSPESLEEAYHKALEIEKF</sequence>
<keyword evidence="2" id="KW-1185">Reference proteome</keyword>
<gene>
    <name evidence="1" type="ORF">F0562_003317</name>
</gene>
<evidence type="ECO:0000313" key="2">
    <source>
        <dbReference type="Proteomes" id="UP000325577"/>
    </source>
</evidence>
<dbReference type="Proteomes" id="UP000325577">
    <property type="component" value="Linkage Group LG1"/>
</dbReference>
<protein>
    <recommendedName>
        <fullName evidence="3">Retrotransposon gag domain-containing protein</fullName>
    </recommendedName>
</protein>
<evidence type="ECO:0000313" key="1">
    <source>
        <dbReference type="EMBL" id="KAA8546888.1"/>
    </source>
</evidence>
<reference evidence="1 2" key="1">
    <citation type="submission" date="2019-09" db="EMBL/GenBank/DDBJ databases">
        <title>A chromosome-level genome assembly of the Chinese tupelo Nyssa sinensis.</title>
        <authorList>
            <person name="Yang X."/>
            <person name="Kang M."/>
            <person name="Yang Y."/>
            <person name="Xiong H."/>
            <person name="Wang M."/>
            <person name="Zhang Z."/>
            <person name="Wang Z."/>
            <person name="Wu H."/>
            <person name="Ma T."/>
            <person name="Liu J."/>
            <person name="Xi Z."/>
        </authorList>
    </citation>
    <scope>NUCLEOTIDE SEQUENCE [LARGE SCALE GENOMIC DNA]</scope>
    <source>
        <strain evidence="1">J267</strain>
        <tissue evidence="1">Leaf</tissue>
    </source>
</reference>
<organism evidence="1 2">
    <name type="scientific">Nyssa sinensis</name>
    <dbReference type="NCBI Taxonomy" id="561372"/>
    <lineage>
        <taxon>Eukaryota</taxon>
        <taxon>Viridiplantae</taxon>
        <taxon>Streptophyta</taxon>
        <taxon>Embryophyta</taxon>
        <taxon>Tracheophyta</taxon>
        <taxon>Spermatophyta</taxon>
        <taxon>Magnoliopsida</taxon>
        <taxon>eudicotyledons</taxon>
        <taxon>Gunneridae</taxon>
        <taxon>Pentapetalae</taxon>
        <taxon>asterids</taxon>
        <taxon>Cornales</taxon>
        <taxon>Nyssaceae</taxon>
        <taxon>Nyssa</taxon>
    </lineage>
</organism>
<name>A0A5J5BVP4_9ASTE</name>
<dbReference type="OrthoDB" id="1934635at2759"/>
<dbReference type="AlphaFoldDB" id="A0A5J5BVP4"/>
<accession>A0A5J5BVP4</accession>